<evidence type="ECO:0000259" key="2">
    <source>
        <dbReference type="Pfam" id="PF20266"/>
    </source>
</evidence>
<keyword evidence="4" id="KW-1185">Reference proteome</keyword>
<dbReference type="Proteomes" id="UP000828390">
    <property type="component" value="Unassembled WGS sequence"/>
</dbReference>
<feature type="domain" description="Mab-21-like HhH/H2TH-like" evidence="2">
    <location>
        <begin position="13"/>
        <end position="76"/>
    </location>
</feature>
<protein>
    <recommendedName>
        <fullName evidence="2">Mab-21-like HhH/H2TH-like domain-containing protein</fullName>
    </recommendedName>
</protein>
<dbReference type="Pfam" id="PF20266">
    <property type="entry name" value="Mab-21_C"/>
    <property type="match status" value="1"/>
</dbReference>
<comment type="caution">
    <text evidence="3">The sequence shown here is derived from an EMBL/GenBank/DDBJ whole genome shotgun (WGS) entry which is preliminary data.</text>
</comment>
<reference evidence="3" key="1">
    <citation type="journal article" date="2019" name="bioRxiv">
        <title>The Genome of the Zebra Mussel, Dreissena polymorpha: A Resource for Invasive Species Research.</title>
        <authorList>
            <person name="McCartney M.A."/>
            <person name="Auch B."/>
            <person name="Kono T."/>
            <person name="Mallez S."/>
            <person name="Zhang Y."/>
            <person name="Obille A."/>
            <person name="Becker A."/>
            <person name="Abrahante J.E."/>
            <person name="Garbe J."/>
            <person name="Badalamenti J.P."/>
            <person name="Herman A."/>
            <person name="Mangelson H."/>
            <person name="Liachko I."/>
            <person name="Sullivan S."/>
            <person name="Sone E.D."/>
            <person name="Koren S."/>
            <person name="Silverstein K.A.T."/>
            <person name="Beckman K.B."/>
            <person name="Gohl D.M."/>
        </authorList>
    </citation>
    <scope>NUCLEOTIDE SEQUENCE</scope>
    <source>
        <strain evidence="3">Duluth1</strain>
        <tissue evidence="3">Whole animal</tissue>
    </source>
</reference>
<accession>A0A9D4CKU3</accession>
<evidence type="ECO:0000256" key="1">
    <source>
        <dbReference type="ARBA" id="ARBA00008307"/>
    </source>
</evidence>
<sequence length="285" mass="33422">MKMIRKELFKKVVGDRLSTFHFKTALLWTVETYPPEIWRENNLENCIMYCLVTLRRWMGRRYCPHYTRRDINLFSGKLKYAEFPKWIVLLSELIDTRLEFLNELVMDNLGLRLKEQMKHSGTSKLPTRSENHTWIVKYLLENYMYKLFLIPLSVCNILRFKLASHEIMDRYTAVWEEVRRHLAYSLSTETDIVIHMGNLFAASVLASLYLEKGLPILSQITAKYEKSLKVDLLSARLTYASLLLNIGQVDRAAKLLFDIEASLPSEVYEFIMQLPAFLTPGPELV</sequence>
<dbReference type="Gene3D" id="1.10.1410.40">
    <property type="match status" value="1"/>
</dbReference>
<reference evidence="3" key="2">
    <citation type="submission" date="2020-11" db="EMBL/GenBank/DDBJ databases">
        <authorList>
            <person name="McCartney M.A."/>
            <person name="Auch B."/>
            <person name="Kono T."/>
            <person name="Mallez S."/>
            <person name="Becker A."/>
            <person name="Gohl D.M."/>
            <person name="Silverstein K.A.T."/>
            <person name="Koren S."/>
            <person name="Bechman K.B."/>
            <person name="Herman A."/>
            <person name="Abrahante J.E."/>
            <person name="Garbe J."/>
        </authorList>
    </citation>
    <scope>NUCLEOTIDE SEQUENCE</scope>
    <source>
        <strain evidence="3">Duluth1</strain>
        <tissue evidence="3">Whole animal</tissue>
    </source>
</reference>
<comment type="similarity">
    <text evidence="1">Belongs to the mab-21 family.</text>
</comment>
<dbReference type="EMBL" id="JAIWYP010000012">
    <property type="protein sequence ID" value="KAH3727215.1"/>
    <property type="molecule type" value="Genomic_DNA"/>
</dbReference>
<organism evidence="3 4">
    <name type="scientific">Dreissena polymorpha</name>
    <name type="common">Zebra mussel</name>
    <name type="synonym">Mytilus polymorpha</name>
    <dbReference type="NCBI Taxonomy" id="45954"/>
    <lineage>
        <taxon>Eukaryota</taxon>
        <taxon>Metazoa</taxon>
        <taxon>Spiralia</taxon>
        <taxon>Lophotrochozoa</taxon>
        <taxon>Mollusca</taxon>
        <taxon>Bivalvia</taxon>
        <taxon>Autobranchia</taxon>
        <taxon>Heteroconchia</taxon>
        <taxon>Euheterodonta</taxon>
        <taxon>Imparidentia</taxon>
        <taxon>Neoheterodontei</taxon>
        <taxon>Myida</taxon>
        <taxon>Dreissenoidea</taxon>
        <taxon>Dreissenidae</taxon>
        <taxon>Dreissena</taxon>
    </lineage>
</organism>
<proteinExistence type="inferred from homology"/>
<gene>
    <name evidence="3" type="ORF">DPMN_053144</name>
</gene>
<dbReference type="InterPro" id="IPR046906">
    <property type="entry name" value="Mab-21_HhH/H2TH-like"/>
</dbReference>
<dbReference type="AlphaFoldDB" id="A0A9D4CKU3"/>
<evidence type="ECO:0000313" key="3">
    <source>
        <dbReference type="EMBL" id="KAH3727215.1"/>
    </source>
</evidence>
<evidence type="ECO:0000313" key="4">
    <source>
        <dbReference type="Proteomes" id="UP000828390"/>
    </source>
</evidence>
<dbReference type="PANTHER" id="PTHR10656">
    <property type="entry name" value="CELL FATE DETERMINING PROTEIN MAB21-RELATED"/>
    <property type="match status" value="1"/>
</dbReference>
<name>A0A9D4CKU3_DREPO</name>
<dbReference type="PANTHER" id="PTHR10656:SF42">
    <property type="entry name" value="CYCLIC GMP-AMP SYNTHASE-LIKE PROTEIN-RELATED"/>
    <property type="match status" value="1"/>
</dbReference>